<feature type="transmembrane region" description="Helical" evidence="1">
    <location>
        <begin position="903"/>
        <end position="921"/>
    </location>
</feature>
<name>A0A1I2YZ51_9MICO</name>
<feature type="transmembrane region" description="Helical" evidence="1">
    <location>
        <begin position="673"/>
        <end position="691"/>
    </location>
</feature>
<feature type="transmembrane region" description="Helical" evidence="1">
    <location>
        <begin position="486"/>
        <end position="507"/>
    </location>
</feature>
<dbReference type="EMBL" id="FOPW01000003">
    <property type="protein sequence ID" value="SFH30549.1"/>
    <property type="molecule type" value="Genomic_DNA"/>
</dbReference>
<feature type="transmembrane region" description="Helical" evidence="1">
    <location>
        <begin position="342"/>
        <end position="361"/>
    </location>
</feature>
<feature type="transmembrane region" description="Helical" evidence="1">
    <location>
        <begin position="871"/>
        <end position="891"/>
    </location>
</feature>
<feature type="transmembrane region" description="Helical" evidence="1">
    <location>
        <begin position="373"/>
        <end position="392"/>
    </location>
</feature>
<sequence>MTVPRAVKSWNDVAIRHLLDRTSCPVCGIALPDSPCRKCGAELVGAAAAELWSTSGAAAAALIRRQEALVRVAHPSRATKTEDSAVPTSAPIPQRMPAQFGKSAATPNISRSSATVQSVLAVAGAGLFAISAIVFTFFNPDIRDHALRSVIVSLVTLLFLGASWLLARRQLQFSAEAVGGLGMVFVALDVYAFSELAPTGVSPWVFAATGTLVSGGVMVVMATLARIRGWLWISLAALTLVPAMLGYAGATTLSATLGHLGVAFVALALIATIPGLARRIDARLVSERVTLATIQILATGIVLAQIGFIEFTSTTQYWLTITAVLTAVAVLALLTTRQLAKIFWSAVTGAAAMAAAVSLPFALDLGAHVADEWYQAVAPGAGAAALLVLQALAPRAHALDRRAFLGGVLAVAGVSVLVPVLSAVLIGAVTVLTSLTGSDGGATGFMPPHGFLAVVLGLCAMAAGLGAFSIISRHRDGARMDASPKLAAWTGSIAIWLAALAGLAFACQPVMPLWSRIAIALGLAVAASVALVAVPRIGNAALKMRLPLVLGTHFAVLLATVCSLVDDVVTVWAGIAIVATLAAIARTVPTRARFLHVGAGYAYALFVFGVALDLLGIGTIALLCLTTSLGSIGAIAATFLRRVAAPAWYAILVVTSVPFLIGVAQVLFERSGWTALSTALIFLLALTLFNTRRAGLGLVLRAIAAGLLVPSLAVVVICLGAQVLLGSASPVTLPIVAVIVAVVLPSTGLIRSMLGKQGIGTRDAAAARIAIEASTLLTAAIAVALALVRVAAGLPTTFIVLLVLGLGAAATSLWAQRRYGWWVAAASFTGALWCLWAIAGIGVLEPYLLPPSLAAATVGLILTARGSRAVSLYAAGLVVAVAPILVIVTVSGSGTAALAPWRGYGLIAGSWLLLGLGMLLGRGASARAEYLRVLQRPTLGVAIAAGAAGAIQGARFGLGADPILAGGVPLVLLSLAIGLAGALPAALGARAILRIAPQGSRLSRTRWLYAPTAVYVAVATWPSIERDWFTIWMMWSLMLAYLLAVVVIAWRLRNRPSSLPPVWFVFAIAFLTAIVAWSPRELRVEWFSLPLGFFLIAAGAVVLTGARADAARQQPDSGSRQDGTVTGWPAGWYGSWPLLAPGVVTLLVASVAATFTDPQTWRAILVIVIALVAILSGSSLKLAAPFLIGIVVLPLENVLVFLVQIGRGIESMPWWITLAVVGAVLLIIAVTYERRSGEENSITDRLRDLR</sequence>
<feature type="transmembrane region" description="Helical" evidence="1">
    <location>
        <begin position="1007"/>
        <end position="1024"/>
    </location>
</feature>
<keyword evidence="1" id="KW-0812">Transmembrane</keyword>
<reference evidence="2 4" key="1">
    <citation type="submission" date="2016-10" db="EMBL/GenBank/DDBJ databases">
        <authorList>
            <person name="Varghese N."/>
            <person name="Submissions S."/>
        </authorList>
    </citation>
    <scope>NUCLEOTIDE SEQUENCE [LARGE SCALE GENOMIC DNA]</scope>
    <source>
        <strain evidence="2 4">GMCC 1.11211</strain>
    </source>
</reference>
<feature type="transmembrane region" description="Helical" evidence="1">
    <location>
        <begin position="766"/>
        <end position="788"/>
    </location>
</feature>
<dbReference type="AlphaFoldDB" id="A0A1I2YZ51"/>
<evidence type="ECO:0000313" key="4">
    <source>
        <dbReference type="Proteomes" id="UP000199681"/>
    </source>
</evidence>
<feature type="transmembrane region" description="Helical" evidence="1">
    <location>
        <begin position="204"/>
        <end position="224"/>
    </location>
</feature>
<comment type="caution">
    <text evidence="3">The sequence shown here is derived from an EMBL/GenBank/DDBJ whole genome shotgun (WGS) entry which is preliminary data.</text>
</comment>
<organism evidence="3 5">
    <name type="scientific">Cryobacterium levicorallinum</name>
    <dbReference type="NCBI Taxonomy" id="995038"/>
    <lineage>
        <taxon>Bacteria</taxon>
        <taxon>Bacillati</taxon>
        <taxon>Actinomycetota</taxon>
        <taxon>Actinomycetes</taxon>
        <taxon>Micrococcales</taxon>
        <taxon>Microbacteriaceae</taxon>
        <taxon>Cryobacterium</taxon>
    </lineage>
</organism>
<proteinExistence type="predicted"/>
<protein>
    <recommendedName>
        <fullName evidence="6">DUF2157 domain-containing protein</fullName>
    </recommendedName>
</protein>
<dbReference type="Proteomes" id="UP000297963">
    <property type="component" value="Unassembled WGS sequence"/>
</dbReference>
<feature type="transmembrane region" description="Helical" evidence="1">
    <location>
        <begin position="1187"/>
        <end position="1206"/>
    </location>
</feature>
<feature type="transmembrane region" description="Helical" evidence="1">
    <location>
        <begin position="1062"/>
        <end position="1080"/>
    </location>
</feature>
<feature type="transmembrane region" description="Helical" evidence="1">
    <location>
        <begin position="731"/>
        <end position="754"/>
    </location>
</feature>
<keyword evidence="4" id="KW-1185">Reference proteome</keyword>
<feature type="transmembrane region" description="Helical" evidence="1">
    <location>
        <begin position="1161"/>
        <end position="1180"/>
    </location>
</feature>
<feature type="transmembrane region" description="Helical" evidence="1">
    <location>
        <begin position="231"/>
        <end position="250"/>
    </location>
</feature>
<feature type="transmembrane region" description="Helical" evidence="1">
    <location>
        <begin position="173"/>
        <end position="192"/>
    </location>
</feature>
<dbReference type="NCBIfam" id="NF047321">
    <property type="entry name" value="SCO7613_CTERM"/>
    <property type="match status" value="1"/>
</dbReference>
<evidence type="ECO:0008006" key="6">
    <source>
        <dbReference type="Google" id="ProtNLM"/>
    </source>
</evidence>
<feature type="transmembrane region" description="Helical" evidence="1">
    <location>
        <begin position="145"/>
        <end position="166"/>
    </location>
</feature>
<gene>
    <name evidence="3" type="ORF">E3O11_14435</name>
    <name evidence="2" type="ORF">SAMN05216274_10325</name>
</gene>
<feature type="transmembrane region" description="Helical" evidence="1">
    <location>
        <begin position="847"/>
        <end position="864"/>
    </location>
</feature>
<evidence type="ECO:0000313" key="5">
    <source>
        <dbReference type="Proteomes" id="UP000297963"/>
    </source>
</evidence>
<feature type="transmembrane region" description="Helical" evidence="1">
    <location>
        <begin position="1212"/>
        <end position="1232"/>
    </location>
</feature>
<reference evidence="3 5" key="2">
    <citation type="submission" date="2019-03" db="EMBL/GenBank/DDBJ databases">
        <title>Genomics of glacier-inhabiting Cryobacterium strains.</title>
        <authorList>
            <person name="Liu Q."/>
            <person name="Xin Y.-H."/>
        </authorList>
    </citation>
    <scope>NUCLEOTIDE SEQUENCE [LARGE SCALE GENOMIC DNA]</scope>
    <source>
        <strain evidence="3 5">Hh34</strain>
    </source>
</reference>
<evidence type="ECO:0000256" key="1">
    <source>
        <dbReference type="SAM" id="Phobius"/>
    </source>
</evidence>
<evidence type="ECO:0000313" key="2">
    <source>
        <dbReference type="EMBL" id="SFH30549.1"/>
    </source>
</evidence>
<dbReference type="InterPro" id="IPR058062">
    <property type="entry name" value="SCO7613_C"/>
</dbReference>
<feature type="transmembrane region" description="Helical" evidence="1">
    <location>
        <begin position="933"/>
        <end position="951"/>
    </location>
</feature>
<dbReference type="RefSeq" id="WP_092448511.1">
    <property type="nucleotide sequence ID" value="NZ_BKAC01000001.1"/>
</dbReference>
<feature type="transmembrane region" description="Helical" evidence="1">
    <location>
        <begin position="289"/>
        <end position="309"/>
    </location>
</feature>
<feature type="transmembrane region" description="Helical" evidence="1">
    <location>
        <begin position="451"/>
        <end position="474"/>
    </location>
</feature>
<feature type="transmembrane region" description="Helical" evidence="1">
    <location>
        <begin position="513"/>
        <end position="534"/>
    </location>
</feature>
<feature type="transmembrane region" description="Helical" evidence="1">
    <location>
        <begin position="315"/>
        <end position="335"/>
    </location>
</feature>
<evidence type="ECO:0000313" key="3">
    <source>
        <dbReference type="EMBL" id="TFB83017.1"/>
    </source>
</evidence>
<feature type="transmembrane region" description="Helical" evidence="1">
    <location>
        <begin position="546"/>
        <end position="565"/>
    </location>
</feature>
<feature type="transmembrane region" description="Helical" evidence="1">
    <location>
        <begin position="698"/>
        <end position="725"/>
    </location>
</feature>
<feature type="transmembrane region" description="Helical" evidence="1">
    <location>
        <begin position="794"/>
        <end position="814"/>
    </location>
</feature>
<feature type="transmembrane region" description="Helical" evidence="1">
    <location>
        <begin position="963"/>
        <end position="987"/>
    </location>
</feature>
<feature type="transmembrane region" description="Helical" evidence="1">
    <location>
        <begin position="404"/>
        <end position="431"/>
    </location>
</feature>
<dbReference type="EMBL" id="SOFE01000023">
    <property type="protein sequence ID" value="TFB83017.1"/>
    <property type="molecule type" value="Genomic_DNA"/>
</dbReference>
<dbReference type="STRING" id="995038.SAMN05216274_10325"/>
<feature type="transmembrane region" description="Helical" evidence="1">
    <location>
        <begin position="595"/>
        <end position="614"/>
    </location>
</feature>
<feature type="transmembrane region" description="Helical" evidence="1">
    <location>
        <begin position="1086"/>
        <end position="1106"/>
    </location>
</feature>
<feature type="transmembrane region" description="Helical" evidence="1">
    <location>
        <begin position="571"/>
        <end position="588"/>
    </location>
</feature>
<keyword evidence="1" id="KW-0472">Membrane</keyword>
<keyword evidence="1" id="KW-1133">Transmembrane helix</keyword>
<feature type="transmembrane region" description="Helical" evidence="1">
    <location>
        <begin position="119"/>
        <end position="139"/>
    </location>
</feature>
<feature type="transmembrane region" description="Helical" evidence="1">
    <location>
        <begin position="821"/>
        <end position="841"/>
    </location>
</feature>
<dbReference type="Proteomes" id="UP000199681">
    <property type="component" value="Unassembled WGS sequence"/>
</dbReference>
<feature type="transmembrane region" description="Helical" evidence="1">
    <location>
        <begin position="1136"/>
        <end position="1155"/>
    </location>
</feature>
<feature type="transmembrane region" description="Helical" evidence="1">
    <location>
        <begin position="1030"/>
        <end position="1050"/>
    </location>
</feature>
<feature type="transmembrane region" description="Helical" evidence="1">
    <location>
        <begin position="256"/>
        <end position="277"/>
    </location>
</feature>
<feature type="transmembrane region" description="Helical" evidence="1">
    <location>
        <begin position="620"/>
        <end position="640"/>
    </location>
</feature>
<feature type="transmembrane region" description="Helical" evidence="1">
    <location>
        <begin position="647"/>
        <end position="667"/>
    </location>
</feature>
<accession>A0A1I2YZ51</accession>